<keyword evidence="1" id="KW-0812">Transmembrane</keyword>
<dbReference type="PANTHER" id="PTHR47521">
    <property type="entry name" value="SERPENTINE RECEPTOR, CLASS E (EPSILON)-RELATED"/>
    <property type="match status" value="1"/>
</dbReference>
<dbReference type="AlphaFoldDB" id="A0AAN4ZER9"/>
<dbReference type="EMBL" id="BTRK01000002">
    <property type="protein sequence ID" value="GMR38219.1"/>
    <property type="molecule type" value="Genomic_DNA"/>
</dbReference>
<dbReference type="InterPro" id="IPR052860">
    <property type="entry name" value="NRL-GPCR1"/>
</dbReference>
<feature type="transmembrane region" description="Helical" evidence="1">
    <location>
        <begin position="43"/>
        <end position="65"/>
    </location>
</feature>
<feature type="transmembrane region" description="Helical" evidence="1">
    <location>
        <begin position="72"/>
        <end position="96"/>
    </location>
</feature>
<evidence type="ECO:0000313" key="3">
    <source>
        <dbReference type="Proteomes" id="UP001328107"/>
    </source>
</evidence>
<dbReference type="PANTHER" id="PTHR47521:SF18">
    <property type="entry name" value="G PROTEIN-COUPLED RECEPTOR-RELATED"/>
    <property type="match status" value="1"/>
</dbReference>
<accession>A0AAN4ZER9</accession>
<proteinExistence type="predicted"/>
<gene>
    <name evidence="2" type="ORF">PMAYCL1PPCAC_08414</name>
</gene>
<evidence type="ECO:0008006" key="4">
    <source>
        <dbReference type="Google" id="ProtNLM"/>
    </source>
</evidence>
<keyword evidence="3" id="KW-1185">Reference proteome</keyword>
<comment type="caution">
    <text evidence="2">The sequence shown here is derived from an EMBL/GenBank/DDBJ whole genome shotgun (WGS) entry which is preliminary data.</text>
</comment>
<evidence type="ECO:0000256" key="1">
    <source>
        <dbReference type="SAM" id="Phobius"/>
    </source>
</evidence>
<protein>
    <recommendedName>
        <fullName evidence="4">G protein-coupled receptor</fullName>
    </recommendedName>
</protein>
<name>A0AAN4ZER9_9BILA</name>
<feature type="transmembrane region" description="Helical" evidence="1">
    <location>
        <begin position="154"/>
        <end position="171"/>
    </location>
</feature>
<keyword evidence="1" id="KW-0472">Membrane</keyword>
<evidence type="ECO:0000313" key="2">
    <source>
        <dbReference type="EMBL" id="GMR38219.1"/>
    </source>
</evidence>
<feature type="non-terminal residue" evidence="2">
    <location>
        <position position="1"/>
    </location>
</feature>
<feature type="non-terminal residue" evidence="2">
    <location>
        <position position="206"/>
    </location>
</feature>
<keyword evidence="1" id="KW-1133">Transmembrane helix</keyword>
<reference evidence="3" key="1">
    <citation type="submission" date="2022-10" db="EMBL/GenBank/DDBJ databases">
        <title>Genome assembly of Pristionchus species.</title>
        <authorList>
            <person name="Yoshida K."/>
            <person name="Sommer R.J."/>
        </authorList>
    </citation>
    <scope>NUCLEOTIDE SEQUENCE [LARGE SCALE GENOMIC DNA]</scope>
    <source>
        <strain evidence="3">RS5460</strain>
    </source>
</reference>
<sequence length="206" mass="23158">EFRVLVLSAHGFAHAFSSIQELMFSMERAFACARPSSYHDRTISLIPLFLGQVGAVGLAFYYCVLLAVFDEVIVGCVITNVIDSIALLCLIITKLWTDKKKKQLLLSGLKAKYQVREAFEITQVMLPCCVISLILKTCAMAMVWMYGLHIFNEIYAYALAAGLYLVVSNSIEFLASMMLQIETVNCMICTVLFLMNHSKLRQVVFQ</sequence>
<feature type="transmembrane region" description="Helical" evidence="1">
    <location>
        <begin position="177"/>
        <end position="195"/>
    </location>
</feature>
<dbReference type="Proteomes" id="UP001328107">
    <property type="component" value="Unassembled WGS sequence"/>
</dbReference>
<organism evidence="2 3">
    <name type="scientific">Pristionchus mayeri</name>
    <dbReference type="NCBI Taxonomy" id="1317129"/>
    <lineage>
        <taxon>Eukaryota</taxon>
        <taxon>Metazoa</taxon>
        <taxon>Ecdysozoa</taxon>
        <taxon>Nematoda</taxon>
        <taxon>Chromadorea</taxon>
        <taxon>Rhabditida</taxon>
        <taxon>Rhabditina</taxon>
        <taxon>Diplogasteromorpha</taxon>
        <taxon>Diplogasteroidea</taxon>
        <taxon>Neodiplogasteridae</taxon>
        <taxon>Pristionchus</taxon>
    </lineage>
</organism>